<dbReference type="PANTHER" id="PTHR46797:SF1">
    <property type="entry name" value="METHYLPHOSPHONATE SYNTHASE"/>
    <property type="match status" value="1"/>
</dbReference>
<dbReference type="SMART" id="SM00530">
    <property type="entry name" value="HTH_XRE"/>
    <property type="match status" value="2"/>
</dbReference>
<dbReference type="InterPro" id="IPR050807">
    <property type="entry name" value="TransReg_Diox_bact_type"/>
</dbReference>
<feature type="domain" description="HTH cro/C1-type" evidence="2">
    <location>
        <begin position="68"/>
        <end position="99"/>
    </location>
</feature>
<proteinExistence type="predicted"/>
<dbReference type="RefSeq" id="WP_250749944.1">
    <property type="nucleotide sequence ID" value="NZ_CP098401.1"/>
</dbReference>
<keyword evidence="1" id="KW-0238">DNA-binding</keyword>
<dbReference type="InterPro" id="IPR001387">
    <property type="entry name" value="Cro/C1-type_HTH"/>
</dbReference>
<dbReference type="CDD" id="cd00093">
    <property type="entry name" value="HTH_XRE"/>
    <property type="match status" value="2"/>
</dbReference>
<organism evidence="3 4">
    <name type="scientific">Sphingomonas donggukensis</name>
    <dbReference type="NCBI Taxonomy" id="2949093"/>
    <lineage>
        <taxon>Bacteria</taxon>
        <taxon>Pseudomonadati</taxon>
        <taxon>Pseudomonadota</taxon>
        <taxon>Alphaproteobacteria</taxon>
        <taxon>Sphingomonadales</taxon>
        <taxon>Sphingomonadaceae</taxon>
        <taxon>Sphingomonas</taxon>
    </lineage>
</organism>
<evidence type="ECO:0000313" key="4">
    <source>
        <dbReference type="Proteomes" id="UP001055580"/>
    </source>
</evidence>
<accession>A0ABY4TRH8</accession>
<name>A0ABY4TRH8_9SPHN</name>
<dbReference type="Pfam" id="PF01381">
    <property type="entry name" value="HTH_3"/>
    <property type="match status" value="1"/>
</dbReference>
<dbReference type="Pfam" id="PF05869">
    <property type="entry name" value="Dam"/>
    <property type="match status" value="1"/>
</dbReference>
<dbReference type="PANTHER" id="PTHR46797">
    <property type="entry name" value="HTH-TYPE TRANSCRIPTIONAL REGULATOR"/>
    <property type="match status" value="1"/>
</dbReference>
<evidence type="ECO:0000256" key="1">
    <source>
        <dbReference type="ARBA" id="ARBA00023125"/>
    </source>
</evidence>
<sequence>MLIDEIRAARRSAGWSQATLAQRVGVESQAIKRLEKSVGAVSTLTAVMTALDFRLSGLGPGKTLHDQLRACRQKRSLSLDALAAKTGLSRTTIASLERGGGSVASLLRLMAVLAPNVSRRARERTYWGEGDREDRDARFTPPEFLAPIHAAFGAIDLDPCGHTLSPVVARRRILRSEGGDGLAEDWTGRLAFVNPPFSELLVWLRRAHDQWRCGNVETVVCLAPVRTDSALFHETLSVDADIFLLRGRVRFLDLHGKRQGTPFSLMLVTLGAAEIQRSRYAELVAGIWLARRDNATAPGTALTAALDAALPDQDQSPIP</sequence>
<evidence type="ECO:0000259" key="2">
    <source>
        <dbReference type="PROSITE" id="PS50943"/>
    </source>
</evidence>
<protein>
    <submittedName>
        <fullName evidence="3">Helix-turn-helix domain-containing protein</fullName>
    </submittedName>
</protein>
<evidence type="ECO:0000313" key="3">
    <source>
        <dbReference type="EMBL" id="URW74842.1"/>
    </source>
</evidence>
<dbReference type="SUPFAM" id="SSF47413">
    <property type="entry name" value="lambda repressor-like DNA-binding domains"/>
    <property type="match status" value="2"/>
</dbReference>
<dbReference type="Proteomes" id="UP001055580">
    <property type="component" value="Chromosome"/>
</dbReference>
<dbReference type="PROSITE" id="PS50943">
    <property type="entry name" value="HTH_CROC1"/>
    <property type="match status" value="2"/>
</dbReference>
<dbReference type="InterPro" id="IPR008593">
    <property type="entry name" value="Dam_MeTrfase"/>
</dbReference>
<feature type="domain" description="HTH cro/C1-type" evidence="2">
    <location>
        <begin position="6"/>
        <end position="58"/>
    </location>
</feature>
<dbReference type="EMBL" id="CP098401">
    <property type="protein sequence ID" value="URW74842.1"/>
    <property type="molecule type" value="Genomic_DNA"/>
</dbReference>
<keyword evidence="4" id="KW-1185">Reference proteome</keyword>
<dbReference type="InterPro" id="IPR010982">
    <property type="entry name" value="Lambda_DNA-bd_dom_sf"/>
</dbReference>
<gene>
    <name evidence="3" type="ORF">M9980_09710</name>
</gene>
<dbReference type="Gene3D" id="1.10.260.40">
    <property type="entry name" value="lambda repressor-like DNA-binding domains"/>
    <property type="match status" value="2"/>
</dbReference>
<reference evidence="3" key="1">
    <citation type="submission" date="2022-05" db="EMBL/GenBank/DDBJ databases">
        <title>Sphingomonas sp. strain RMG20 Genome sequencing and assembly.</title>
        <authorList>
            <person name="Kim I."/>
        </authorList>
    </citation>
    <scope>NUCLEOTIDE SEQUENCE</scope>
    <source>
        <strain evidence="3">RMG20</strain>
    </source>
</reference>